<name>A0ABQ6WWF5_9EURO</name>
<proteinExistence type="predicted"/>
<evidence type="ECO:0000313" key="2">
    <source>
        <dbReference type="Proteomes" id="UP000325395"/>
    </source>
</evidence>
<reference evidence="1 2" key="1">
    <citation type="submission" date="2019-04" db="EMBL/GenBank/DDBJ databases">
        <authorList>
            <consortium name="DOE Joint Genome Institute"/>
            <person name="Mondo S."/>
            <person name="Kjaerbolling I."/>
            <person name="Vesth T."/>
            <person name="Frisvad J.C."/>
            <person name="Nybo J.L."/>
            <person name="Theobald S."/>
            <person name="Kildgaard S."/>
            <person name="Isbrandt T."/>
            <person name="Kuo A."/>
            <person name="Sato A."/>
            <person name="Lyhne E.K."/>
            <person name="Kogle M.E."/>
            <person name="Wiebenga A."/>
            <person name="Kun R.S."/>
            <person name="Lubbers R.J."/>
            <person name="Makela M.R."/>
            <person name="Barry K."/>
            <person name="Chovatia M."/>
            <person name="Clum A."/>
            <person name="Daum C."/>
            <person name="Haridas S."/>
            <person name="He G."/>
            <person name="LaButti K."/>
            <person name="Lipzen A."/>
            <person name="Riley R."/>
            <person name="Salamov A."/>
            <person name="Simmons B.A."/>
            <person name="Magnuson J.K."/>
            <person name="Henrissat B."/>
            <person name="Mortensen U.H."/>
            <person name="Larsen T.O."/>
            <person name="Devries R.P."/>
            <person name="Grigoriev I.V."/>
            <person name="Machida M."/>
            <person name="Baker S.E."/>
            <person name="Andersen M.R."/>
            <person name="Cantor M.N."/>
            <person name="Hua S.X."/>
        </authorList>
    </citation>
    <scope>NUCLEOTIDE SEQUENCE [LARGE SCALE GENOMIC DNA]</scope>
    <source>
        <strain evidence="1 2">CBS 117616</strain>
    </source>
</reference>
<evidence type="ECO:0000313" key="1">
    <source>
        <dbReference type="EMBL" id="KAE8421427.1"/>
    </source>
</evidence>
<gene>
    <name evidence="1" type="ORF">BDV36DRAFT_59567</name>
</gene>
<keyword evidence="2" id="KW-1185">Reference proteome</keyword>
<dbReference type="EMBL" id="ML735701">
    <property type="protein sequence ID" value="KAE8421427.1"/>
    <property type="molecule type" value="Genomic_DNA"/>
</dbReference>
<sequence>MRGHATRQPGCYHKVKAKDTEIPSADPFPIFIVPRHSLVRSCRPGTGPATVTDVNTYIGNHERSSFPFQFLSHRYPEKRHQHICTFYITRSMCCLKVNHLLSE</sequence>
<dbReference type="Proteomes" id="UP000325395">
    <property type="component" value="Unassembled WGS sequence"/>
</dbReference>
<accession>A0ABQ6WWF5</accession>
<protein>
    <submittedName>
        <fullName evidence="1">Uncharacterized protein</fullName>
    </submittedName>
</protein>
<organism evidence="1 2">
    <name type="scientific">Aspergillus pseudocaelatus</name>
    <dbReference type="NCBI Taxonomy" id="1825620"/>
    <lineage>
        <taxon>Eukaryota</taxon>
        <taxon>Fungi</taxon>
        <taxon>Dikarya</taxon>
        <taxon>Ascomycota</taxon>
        <taxon>Pezizomycotina</taxon>
        <taxon>Eurotiomycetes</taxon>
        <taxon>Eurotiomycetidae</taxon>
        <taxon>Eurotiales</taxon>
        <taxon>Aspergillaceae</taxon>
        <taxon>Aspergillus</taxon>
        <taxon>Aspergillus subgen. Circumdati</taxon>
    </lineage>
</organism>